<dbReference type="EMBL" id="FXAW01000006">
    <property type="protein sequence ID" value="SMG43000.1"/>
    <property type="molecule type" value="Genomic_DNA"/>
</dbReference>
<protein>
    <recommendedName>
        <fullName evidence="4">DUF4783 domain-containing protein</fullName>
    </recommendedName>
</protein>
<reference evidence="3" key="1">
    <citation type="submission" date="2017-04" db="EMBL/GenBank/DDBJ databases">
        <authorList>
            <person name="Varghese N."/>
            <person name="Submissions S."/>
        </authorList>
    </citation>
    <scope>NUCLEOTIDE SEQUENCE [LARGE SCALE GENOMIC DNA]</scope>
    <source>
        <strain evidence="3">DSM 4125</strain>
    </source>
</reference>
<dbReference type="OrthoDB" id="1524766at2"/>
<dbReference type="InterPro" id="IPR031977">
    <property type="entry name" value="DUF4783"/>
</dbReference>
<keyword evidence="3" id="KW-1185">Reference proteome</keyword>
<gene>
    <name evidence="2" type="ORF">SAMN05661096_02961</name>
</gene>
<name>A0A1X7KP48_9BACT</name>
<evidence type="ECO:0000313" key="3">
    <source>
        <dbReference type="Proteomes" id="UP000193804"/>
    </source>
</evidence>
<dbReference type="AlphaFoldDB" id="A0A1X7KP48"/>
<dbReference type="Gene3D" id="3.10.450.50">
    <property type="match status" value="1"/>
</dbReference>
<organism evidence="2 3">
    <name type="scientific">Marivirga sericea</name>
    <dbReference type="NCBI Taxonomy" id="1028"/>
    <lineage>
        <taxon>Bacteria</taxon>
        <taxon>Pseudomonadati</taxon>
        <taxon>Bacteroidota</taxon>
        <taxon>Cytophagia</taxon>
        <taxon>Cytophagales</taxon>
        <taxon>Marivirgaceae</taxon>
        <taxon>Marivirga</taxon>
    </lineage>
</organism>
<sequence length="134" mass="15193">MKGITLKFFFLILILSASVQLSNAQNESLFDDVRSALKAGSSKELSQHFHDNIEVNIDDEVGNYSNVHAEIYLKEFFKKHEPISFEYAHQGGSPEGLNYAIGNYVHSDGAYVVLIRAKKFDGKQKIYIIDFTEE</sequence>
<dbReference type="RefSeq" id="WP_085518116.1">
    <property type="nucleotide sequence ID" value="NZ_FXAW01000006.1"/>
</dbReference>
<dbReference type="STRING" id="1028.SAMN05661096_02961"/>
<evidence type="ECO:0000313" key="2">
    <source>
        <dbReference type="EMBL" id="SMG43000.1"/>
    </source>
</evidence>
<accession>A0A1X7KP48</accession>
<dbReference type="Pfam" id="PF16022">
    <property type="entry name" value="DUF4783"/>
    <property type="match status" value="1"/>
</dbReference>
<keyword evidence="1" id="KW-0732">Signal</keyword>
<evidence type="ECO:0000256" key="1">
    <source>
        <dbReference type="SAM" id="SignalP"/>
    </source>
</evidence>
<dbReference type="Proteomes" id="UP000193804">
    <property type="component" value="Unassembled WGS sequence"/>
</dbReference>
<proteinExistence type="predicted"/>
<evidence type="ECO:0008006" key="4">
    <source>
        <dbReference type="Google" id="ProtNLM"/>
    </source>
</evidence>
<feature type="chain" id="PRO_5013095487" description="DUF4783 domain-containing protein" evidence="1">
    <location>
        <begin position="25"/>
        <end position="134"/>
    </location>
</feature>
<feature type="signal peptide" evidence="1">
    <location>
        <begin position="1"/>
        <end position="24"/>
    </location>
</feature>